<evidence type="ECO:0000256" key="1">
    <source>
        <dbReference type="ARBA" id="ARBA00001974"/>
    </source>
</evidence>
<dbReference type="InterPro" id="IPR016166">
    <property type="entry name" value="FAD-bd_PCMH"/>
</dbReference>
<comment type="similarity">
    <text evidence="2">Belongs to the FAD-binding oxidoreductase/transferase type 4 family.</text>
</comment>
<evidence type="ECO:0000256" key="4">
    <source>
        <dbReference type="ARBA" id="ARBA00022827"/>
    </source>
</evidence>
<proteinExistence type="inferred from homology"/>
<dbReference type="InterPro" id="IPR016169">
    <property type="entry name" value="FAD-bd_PCMH_sub2"/>
</dbReference>
<dbReference type="InterPro" id="IPR036318">
    <property type="entry name" value="FAD-bd_PCMH-like_sf"/>
</dbReference>
<dbReference type="SUPFAM" id="SSF55103">
    <property type="entry name" value="FAD-linked oxidases, C-terminal domain"/>
    <property type="match status" value="1"/>
</dbReference>
<dbReference type="EC" id="1.1.2.4" evidence="7"/>
<dbReference type="PANTHER" id="PTHR11748:SF111">
    <property type="entry name" value="D-LACTATE DEHYDROGENASE, MITOCHONDRIAL-RELATED"/>
    <property type="match status" value="1"/>
</dbReference>
<keyword evidence="4" id="KW-0274">FAD</keyword>
<keyword evidence="5" id="KW-0809">Transit peptide</keyword>
<feature type="domain" description="FAD-binding PCMH-type" evidence="8">
    <location>
        <begin position="38"/>
        <end position="216"/>
    </location>
</feature>
<evidence type="ECO:0000256" key="2">
    <source>
        <dbReference type="ARBA" id="ARBA00008000"/>
    </source>
</evidence>
<keyword evidence="6" id="KW-0560">Oxidoreductase</keyword>
<dbReference type="EMBL" id="JAUHLN010000006">
    <property type="protein sequence ID" value="MDN4075615.1"/>
    <property type="molecule type" value="Genomic_DNA"/>
</dbReference>
<evidence type="ECO:0000256" key="3">
    <source>
        <dbReference type="ARBA" id="ARBA00022630"/>
    </source>
</evidence>
<dbReference type="Pfam" id="PF01565">
    <property type="entry name" value="FAD_binding_4"/>
    <property type="match status" value="1"/>
</dbReference>
<dbReference type="InterPro" id="IPR006094">
    <property type="entry name" value="Oxid_FAD_bind_N"/>
</dbReference>
<name>A0ABT8ECG3_9BACL</name>
<dbReference type="Proteomes" id="UP001168694">
    <property type="component" value="Unassembled WGS sequence"/>
</dbReference>
<evidence type="ECO:0000313" key="9">
    <source>
        <dbReference type="EMBL" id="MDN4075615.1"/>
    </source>
</evidence>
<gene>
    <name evidence="9" type="ORF">QYF49_21890</name>
</gene>
<dbReference type="Gene3D" id="3.30.70.2740">
    <property type="match status" value="1"/>
</dbReference>
<dbReference type="SUPFAM" id="SSF56176">
    <property type="entry name" value="FAD-binding/transporter-associated domain-like"/>
    <property type="match status" value="1"/>
</dbReference>
<dbReference type="InterPro" id="IPR004113">
    <property type="entry name" value="FAD-bd_oxidored_4_C"/>
</dbReference>
<dbReference type="Pfam" id="PF02913">
    <property type="entry name" value="FAD-oxidase_C"/>
    <property type="match status" value="1"/>
</dbReference>
<dbReference type="PROSITE" id="PS51387">
    <property type="entry name" value="FAD_PCMH"/>
    <property type="match status" value="1"/>
</dbReference>
<comment type="cofactor">
    <cofactor evidence="1">
        <name>FAD</name>
        <dbReference type="ChEBI" id="CHEBI:57692"/>
    </cofactor>
</comment>
<evidence type="ECO:0000256" key="7">
    <source>
        <dbReference type="ARBA" id="ARBA00038897"/>
    </source>
</evidence>
<dbReference type="PANTHER" id="PTHR11748">
    <property type="entry name" value="D-LACTATE DEHYDROGENASE"/>
    <property type="match status" value="1"/>
</dbReference>
<dbReference type="Gene3D" id="3.30.465.10">
    <property type="match status" value="1"/>
</dbReference>
<dbReference type="RefSeq" id="WP_290401724.1">
    <property type="nucleotide sequence ID" value="NZ_JAUHLN010000006.1"/>
</dbReference>
<reference evidence="9" key="1">
    <citation type="submission" date="2023-06" db="EMBL/GenBank/DDBJ databases">
        <title>Draft Genome Sequences of Representative Paenibacillus Polymyxa, Bacillus cereus, Fictibacillus sp., and Brevibacillus agri Strains Isolated from Amazonian Dark Earth.</title>
        <authorList>
            <person name="Pellegrinetti T.A."/>
            <person name="Cunha I.C.M."/>
            <person name="Chaves M.G."/>
            <person name="Freitas A.S."/>
            <person name="Silva A.V.R."/>
            <person name="Tsai S.M."/>
            <person name="Mendes L.W."/>
        </authorList>
    </citation>
    <scope>NUCLEOTIDE SEQUENCE</scope>
    <source>
        <strain evidence="9">CENA-BCM004</strain>
    </source>
</reference>
<dbReference type="Gene3D" id="1.10.45.10">
    <property type="entry name" value="Vanillyl-alcohol Oxidase, Chain A, domain 4"/>
    <property type="match status" value="1"/>
</dbReference>
<evidence type="ECO:0000256" key="6">
    <source>
        <dbReference type="ARBA" id="ARBA00023002"/>
    </source>
</evidence>
<evidence type="ECO:0000259" key="8">
    <source>
        <dbReference type="PROSITE" id="PS51387"/>
    </source>
</evidence>
<evidence type="ECO:0000313" key="10">
    <source>
        <dbReference type="Proteomes" id="UP001168694"/>
    </source>
</evidence>
<keyword evidence="3" id="KW-0285">Flavoprotein</keyword>
<evidence type="ECO:0000256" key="5">
    <source>
        <dbReference type="ARBA" id="ARBA00022946"/>
    </source>
</evidence>
<protein>
    <recommendedName>
        <fullName evidence="7">D-lactate dehydrogenase (cytochrome)</fullName>
        <ecNumber evidence="7">1.1.2.4</ecNumber>
    </recommendedName>
</protein>
<sequence length="458" mass="50034">MPVLHENLLMEMKKLTDEKRATSNETVLQQHSKDESHHTPVLPEVVVFPNSASEVSSILQYASNHQIPVVPFGAGSSLEGHCIPLQGGISINFQNMNKILEVREEDFLVRVQPGVTRTQLNQSLKKYGLFFPVDPGADATLGGMAATNASGTTSVRYGIMRPQVRDLEVVLADGSIIRTGGLAAKSSSGYHLTSLFVGSEGTLGVFTELTLKIYGIPEATVAGRAVFPSVKAAVDGAISLLASGNSLARVELVDEHSIRQVNRHSETSYPEKPTLFLEFHGNPAGMKQDVAFAEELLSANGSEDLIFETDSIKKAKLWEARHHLAYAFKHGFPGREMMLTDVCVPLSELTDAVVYARKLIENEGLNGGVLGHVGDGNFHSILMFDKNNEEETEKANRINEKIVEYALSKNGSCTGEHGIGIGKMKYLKKEHADTLPLMKMIKKQFDPRNILNPGKVLF</sequence>
<dbReference type="InterPro" id="IPR016164">
    <property type="entry name" value="FAD-linked_Oxase-like_C"/>
</dbReference>
<keyword evidence="10" id="KW-1185">Reference proteome</keyword>
<accession>A0ABT8ECG3</accession>
<dbReference type="InterPro" id="IPR016171">
    <property type="entry name" value="Vanillyl_alc_oxidase_C-sub2"/>
</dbReference>
<comment type="caution">
    <text evidence="9">The sequence shown here is derived from an EMBL/GenBank/DDBJ whole genome shotgun (WGS) entry which is preliminary data.</text>
</comment>
<organism evidence="9 10">
    <name type="scientific">Fictibacillus terranigra</name>
    <dbReference type="NCBI Taxonomy" id="3058424"/>
    <lineage>
        <taxon>Bacteria</taxon>
        <taxon>Bacillati</taxon>
        <taxon>Bacillota</taxon>
        <taxon>Bacilli</taxon>
        <taxon>Bacillales</taxon>
        <taxon>Fictibacillaceae</taxon>
        <taxon>Fictibacillus</taxon>
    </lineage>
</organism>